<keyword evidence="2" id="KW-1185">Reference proteome</keyword>
<dbReference type="AlphaFoldDB" id="A0A2G2ZMG8"/>
<organism evidence="1 2">
    <name type="scientific">Capsicum annuum</name>
    <name type="common">Capsicum pepper</name>
    <dbReference type="NCBI Taxonomy" id="4072"/>
    <lineage>
        <taxon>Eukaryota</taxon>
        <taxon>Viridiplantae</taxon>
        <taxon>Streptophyta</taxon>
        <taxon>Embryophyta</taxon>
        <taxon>Tracheophyta</taxon>
        <taxon>Spermatophyta</taxon>
        <taxon>Magnoliopsida</taxon>
        <taxon>eudicotyledons</taxon>
        <taxon>Gunneridae</taxon>
        <taxon>Pentapetalae</taxon>
        <taxon>asterids</taxon>
        <taxon>lamiids</taxon>
        <taxon>Solanales</taxon>
        <taxon>Solanaceae</taxon>
        <taxon>Solanoideae</taxon>
        <taxon>Capsiceae</taxon>
        <taxon>Capsicum</taxon>
    </lineage>
</organism>
<reference evidence="1 2" key="1">
    <citation type="journal article" date="2014" name="Nat. Genet.">
        <title>Genome sequence of the hot pepper provides insights into the evolution of pungency in Capsicum species.</title>
        <authorList>
            <person name="Kim S."/>
            <person name="Park M."/>
            <person name="Yeom S.I."/>
            <person name="Kim Y.M."/>
            <person name="Lee J.M."/>
            <person name="Lee H.A."/>
            <person name="Seo E."/>
            <person name="Choi J."/>
            <person name="Cheong K."/>
            <person name="Kim K.T."/>
            <person name="Jung K."/>
            <person name="Lee G.W."/>
            <person name="Oh S.K."/>
            <person name="Bae C."/>
            <person name="Kim S.B."/>
            <person name="Lee H.Y."/>
            <person name="Kim S.Y."/>
            <person name="Kim M.S."/>
            <person name="Kang B.C."/>
            <person name="Jo Y.D."/>
            <person name="Yang H.B."/>
            <person name="Jeong H.J."/>
            <person name="Kang W.H."/>
            <person name="Kwon J.K."/>
            <person name="Shin C."/>
            <person name="Lim J.Y."/>
            <person name="Park J.H."/>
            <person name="Huh J.H."/>
            <person name="Kim J.S."/>
            <person name="Kim B.D."/>
            <person name="Cohen O."/>
            <person name="Paran I."/>
            <person name="Suh M.C."/>
            <person name="Lee S.B."/>
            <person name="Kim Y.K."/>
            <person name="Shin Y."/>
            <person name="Noh S.J."/>
            <person name="Park J."/>
            <person name="Seo Y.S."/>
            <person name="Kwon S.Y."/>
            <person name="Kim H.A."/>
            <person name="Park J.M."/>
            <person name="Kim H.J."/>
            <person name="Choi S.B."/>
            <person name="Bosland P.W."/>
            <person name="Reeves G."/>
            <person name="Jo S.H."/>
            <person name="Lee B.W."/>
            <person name="Cho H.T."/>
            <person name="Choi H.S."/>
            <person name="Lee M.S."/>
            <person name="Yu Y."/>
            <person name="Do Choi Y."/>
            <person name="Park B.S."/>
            <person name="van Deynze A."/>
            <person name="Ashrafi H."/>
            <person name="Hill T."/>
            <person name="Kim W.T."/>
            <person name="Pai H.S."/>
            <person name="Ahn H.K."/>
            <person name="Yeam I."/>
            <person name="Giovannoni J.J."/>
            <person name="Rose J.K."/>
            <person name="Sorensen I."/>
            <person name="Lee S.J."/>
            <person name="Kim R.W."/>
            <person name="Choi I.Y."/>
            <person name="Choi B.S."/>
            <person name="Lim J.S."/>
            <person name="Lee Y.H."/>
            <person name="Choi D."/>
        </authorList>
    </citation>
    <scope>NUCLEOTIDE SEQUENCE [LARGE SCALE GENOMIC DNA]</scope>
    <source>
        <strain evidence="2">cv. CM334</strain>
    </source>
</reference>
<gene>
    <name evidence="1" type="ORF">T459_11547</name>
</gene>
<dbReference type="STRING" id="4072.A0A2G2ZMG8"/>
<dbReference type="InterPro" id="IPR036955">
    <property type="entry name" value="AP2/ERF_dom_sf"/>
</dbReference>
<dbReference type="Proteomes" id="UP000222542">
    <property type="component" value="Unassembled WGS sequence"/>
</dbReference>
<reference evidence="1 2" key="2">
    <citation type="journal article" date="2017" name="Genome Biol.">
        <title>New reference genome sequences of hot pepper reveal the massive evolution of plant disease-resistance genes by retroduplication.</title>
        <authorList>
            <person name="Kim S."/>
            <person name="Park J."/>
            <person name="Yeom S.I."/>
            <person name="Kim Y.M."/>
            <person name="Seo E."/>
            <person name="Kim K.T."/>
            <person name="Kim M.S."/>
            <person name="Lee J.M."/>
            <person name="Cheong K."/>
            <person name="Shin H.S."/>
            <person name="Kim S.B."/>
            <person name="Han K."/>
            <person name="Lee J."/>
            <person name="Park M."/>
            <person name="Lee H.A."/>
            <person name="Lee H.Y."/>
            <person name="Lee Y."/>
            <person name="Oh S."/>
            <person name="Lee J.H."/>
            <person name="Choi E."/>
            <person name="Choi E."/>
            <person name="Lee S.E."/>
            <person name="Jeon J."/>
            <person name="Kim H."/>
            <person name="Choi G."/>
            <person name="Song H."/>
            <person name="Lee J."/>
            <person name="Lee S.C."/>
            <person name="Kwon J.K."/>
            <person name="Lee H.Y."/>
            <person name="Koo N."/>
            <person name="Hong Y."/>
            <person name="Kim R.W."/>
            <person name="Kang W.H."/>
            <person name="Huh J.H."/>
            <person name="Kang B.C."/>
            <person name="Yang T.J."/>
            <person name="Lee Y.H."/>
            <person name="Bennetzen J.L."/>
            <person name="Choi D."/>
        </authorList>
    </citation>
    <scope>NUCLEOTIDE SEQUENCE [LARGE SCALE GENOMIC DNA]</scope>
    <source>
        <strain evidence="2">cv. CM334</strain>
    </source>
</reference>
<proteinExistence type="predicted"/>
<accession>A0A2G2ZMG8</accession>
<dbReference type="GO" id="GO:0003700">
    <property type="term" value="F:DNA-binding transcription factor activity"/>
    <property type="evidence" value="ECO:0007669"/>
    <property type="project" value="InterPro"/>
</dbReference>
<dbReference type="Gramene" id="PHT83104">
    <property type="protein sequence ID" value="PHT83104"/>
    <property type="gene ID" value="T459_11547"/>
</dbReference>
<dbReference type="EMBL" id="AYRZ02000004">
    <property type="protein sequence ID" value="PHT83104.1"/>
    <property type="molecule type" value="Genomic_DNA"/>
</dbReference>
<name>A0A2G2ZMG8_CAPAN</name>
<dbReference type="Gene3D" id="3.30.730.10">
    <property type="entry name" value="AP2/ERF domain"/>
    <property type="match status" value="1"/>
</dbReference>
<evidence type="ECO:0000313" key="1">
    <source>
        <dbReference type="EMBL" id="PHT83104.1"/>
    </source>
</evidence>
<protein>
    <submittedName>
        <fullName evidence="1">Uncharacterized protein</fullName>
    </submittedName>
</protein>
<sequence>MVSKRQKCRKAKSRVEKVNGGVAKAAEKVKRVVEKMHYRGVQKRLSRKYTKETRDLRKISNVCLGTFDMTEEAQTCDTTMIEFYCMKAKAVEVEAKATVMVESPPHSMTQQY</sequence>
<evidence type="ECO:0000313" key="2">
    <source>
        <dbReference type="Proteomes" id="UP000222542"/>
    </source>
</evidence>
<comment type="caution">
    <text evidence="1">The sequence shown here is derived from an EMBL/GenBank/DDBJ whole genome shotgun (WGS) entry which is preliminary data.</text>
</comment>